<dbReference type="PANTHER" id="PTHR33116">
    <property type="entry name" value="REVERSE TRANSCRIPTASE ZINC-BINDING DOMAIN-CONTAINING PROTEIN-RELATED-RELATED"/>
    <property type="match status" value="1"/>
</dbReference>
<name>A0ABQ5HZ19_9ASTR</name>
<dbReference type="PANTHER" id="PTHR33116:SF77">
    <property type="entry name" value="RNA-DIRECTED DNA POLYMERASE"/>
    <property type="match status" value="1"/>
</dbReference>
<keyword evidence="2" id="KW-0695">RNA-directed DNA polymerase</keyword>
<dbReference type="InterPro" id="IPR026960">
    <property type="entry name" value="RVT-Znf"/>
</dbReference>
<accession>A0ABQ5HZ19</accession>
<keyword evidence="2" id="KW-0808">Transferase</keyword>
<comment type="caution">
    <text evidence="2">The sequence shown here is derived from an EMBL/GenBank/DDBJ whole genome shotgun (WGS) entry which is preliminary data.</text>
</comment>
<organism evidence="2 3">
    <name type="scientific">Tanacetum coccineum</name>
    <dbReference type="NCBI Taxonomy" id="301880"/>
    <lineage>
        <taxon>Eukaryota</taxon>
        <taxon>Viridiplantae</taxon>
        <taxon>Streptophyta</taxon>
        <taxon>Embryophyta</taxon>
        <taxon>Tracheophyta</taxon>
        <taxon>Spermatophyta</taxon>
        <taxon>Magnoliopsida</taxon>
        <taxon>eudicotyledons</taxon>
        <taxon>Gunneridae</taxon>
        <taxon>Pentapetalae</taxon>
        <taxon>asterids</taxon>
        <taxon>campanulids</taxon>
        <taxon>Asterales</taxon>
        <taxon>Asteraceae</taxon>
        <taxon>Asteroideae</taxon>
        <taxon>Anthemideae</taxon>
        <taxon>Anthemidinae</taxon>
        <taxon>Tanacetum</taxon>
    </lineage>
</organism>
<evidence type="ECO:0000313" key="3">
    <source>
        <dbReference type="Proteomes" id="UP001151760"/>
    </source>
</evidence>
<keyword evidence="3" id="KW-1185">Reference proteome</keyword>
<sequence>MFFKVDFEKAFDYLSWSFLLSIMEQMGFSSKWRKWIHSCLNSAFASILINGSPTKEFKLERGEWSISNAKNLSRILTCFHLASGLKVNFNKSKIISVEVSYEDLNIIASSFGCLASQFPCTYLGLPVGAKMSRCCSWEPLIKRFQNRLSKWKANTLSFGGRLTLIKSVIGSLGVYYFSTFKAPKKVIHKLEGIRRRFFWGGNSNVDKISWVAWDKVVSPRNKGGLGTWSRIINLKHELTKVGINLPTVFKKKIGDGRSTSFWHDHWLGGTTLQESFPLPSISWTRRRSFRSEEELNEQNDLINLLVNLHLSNGSDVWEFTYDASRRFSVNNMRKLISTMSSDNTSHPTRWNKLLPSKVNILTWRVLNKRLPTRFNLDWRGIDLDMVRCPLCNNDIETEDHLFVKCPLAIDTWKFVFSRWQFTEITNSNLLDILTMVDWLPMAHKHRKFFDVVVNTTIWAIWNHRNKTVFNLKRPQRSCFLMM</sequence>
<gene>
    <name evidence="2" type="ORF">Tco_1081937</name>
</gene>
<protein>
    <submittedName>
        <fullName evidence="2">RNA-directed DNA polymerase, eukaryota, reverse transcriptase zinc-binding domain protein</fullName>
    </submittedName>
</protein>
<reference evidence="2" key="1">
    <citation type="journal article" date="2022" name="Int. J. Mol. Sci.">
        <title>Draft Genome of Tanacetum Coccineum: Genomic Comparison of Closely Related Tanacetum-Family Plants.</title>
        <authorList>
            <person name="Yamashiro T."/>
            <person name="Shiraishi A."/>
            <person name="Nakayama K."/>
            <person name="Satake H."/>
        </authorList>
    </citation>
    <scope>NUCLEOTIDE SEQUENCE</scope>
</reference>
<dbReference type="Pfam" id="PF13966">
    <property type="entry name" value="zf-RVT"/>
    <property type="match status" value="1"/>
</dbReference>
<feature type="domain" description="Reverse transcriptase zinc-binding" evidence="1">
    <location>
        <begin position="327"/>
        <end position="412"/>
    </location>
</feature>
<dbReference type="Proteomes" id="UP001151760">
    <property type="component" value="Unassembled WGS sequence"/>
</dbReference>
<reference evidence="2" key="2">
    <citation type="submission" date="2022-01" db="EMBL/GenBank/DDBJ databases">
        <authorList>
            <person name="Yamashiro T."/>
            <person name="Shiraishi A."/>
            <person name="Satake H."/>
            <person name="Nakayama K."/>
        </authorList>
    </citation>
    <scope>NUCLEOTIDE SEQUENCE</scope>
</reference>
<dbReference type="GO" id="GO:0003964">
    <property type="term" value="F:RNA-directed DNA polymerase activity"/>
    <property type="evidence" value="ECO:0007669"/>
    <property type="project" value="UniProtKB-KW"/>
</dbReference>
<evidence type="ECO:0000313" key="2">
    <source>
        <dbReference type="EMBL" id="GJT93092.1"/>
    </source>
</evidence>
<evidence type="ECO:0000259" key="1">
    <source>
        <dbReference type="Pfam" id="PF13966"/>
    </source>
</evidence>
<proteinExistence type="predicted"/>
<keyword evidence="2" id="KW-0548">Nucleotidyltransferase</keyword>
<dbReference type="EMBL" id="BQNB010020171">
    <property type="protein sequence ID" value="GJT93092.1"/>
    <property type="molecule type" value="Genomic_DNA"/>
</dbReference>